<gene>
    <name evidence="2" type="ORF">OUZ56_024391</name>
</gene>
<sequence length="247" mass="27694">MIDVTKKAAAALRQSAAMPGLPGYKNVKDDCCEQKSAARLTKMAVVSGLPNRPKTKIAGANKGNFPNVEDQNVSNHPNWDEEVYYLDELNGQREPQHHFQAPEAQSSLPALQHRAKAENRERKVIRNNRDGNSDQVIKFLLNPDFCSFVKQNFEYIKVNLRELTSAVKTLTLVVNQLYVTDKVEDITDILGFEFPLNEIETVKELENLLFTGDDLLLGRVGGDVVSSSTYRVMAKLMTNRLGTEITN</sequence>
<dbReference type="Proteomes" id="UP001234178">
    <property type="component" value="Unassembled WGS sequence"/>
</dbReference>
<keyword evidence="3" id="KW-1185">Reference proteome</keyword>
<organism evidence="2 3">
    <name type="scientific">Daphnia magna</name>
    <dbReference type="NCBI Taxonomy" id="35525"/>
    <lineage>
        <taxon>Eukaryota</taxon>
        <taxon>Metazoa</taxon>
        <taxon>Ecdysozoa</taxon>
        <taxon>Arthropoda</taxon>
        <taxon>Crustacea</taxon>
        <taxon>Branchiopoda</taxon>
        <taxon>Diplostraca</taxon>
        <taxon>Cladocera</taxon>
        <taxon>Anomopoda</taxon>
        <taxon>Daphniidae</taxon>
        <taxon>Daphnia</taxon>
    </lineage>
</organism>
<protein>
    <submittedName>
        <fullName evidence="2">Uncharacterized protein</fullName>
    </submittedName>
</protein>
<name>A0ABR0B0Q4_9CRUS</name>
<dbReference type="EMBL" id="JAOYFB010000039">
    <property type="protein sequence ID" value="KAK4030961.1"/>
    <property type="molecule type" value="Genomic_DNA"/>
</dbReference>
<evidence type="ECO:0000313" key="2">
    <source>
        <dbReference type="EMBL" id="KAK4030961.1"/>
    </source>
</evidence>
<comment type="caution">
    <text evidence="2">The sequence shown here is derived from an EMBL/GenBank/DDBJ whole genome shotgun (WGS) entry which is preliminary data.</text>
</comment>
<proteinExistence type="predicted"/>
<feature type="region of interest" description="Disordered" evidence="1">
    <location>
        <begin position="52"/>
        <end position="73"/>
    </location>
</feature>
<evidence type="ECO:0000313" key="3">
    <source>
        <dbReference type="Proteomes" id="UP001234178"/>
    </source>
</evidence>
<reference evidence="2 3" key="1">
    <citation type="journal article" date="2023" name="Nucleic Acids Res.">
        <title>The hologenome of Daphnia magna reveals possible DNA methylation and microbiome-mediated evolution of the host genome.</title>
        <authorList>
            <person name="Chaturvedi A."/>
            <person name="Li X."/>
            <person name="Dhandapani V."/>
            <person name="Marshall H."/>
            <person name="Kissane S."/>
            <person name="Cuenca-Cambronero M."/>
            <person name="Asole G."/>
            <person name="Calvet F."/>
            <person name="Ruiz-Romero M."/>
            <person name="Marangio P."/>
            <person name="Guigo R."/>
            <person name="Rago D."/>
            <person name="Mirbahai L."/>
            <person name="Eastwood N."/>
            <person name="Colbourne J.K."/>
            <person name="Zhou J."/>
            <person name="Mallon E."/>
            <person name="Orsini L."/>
        </authorList>
    </citation>
    <scope>NUCLEOTIDE SEQUENCE [LARGE SCALE GENOMIC DNA]</scope>
    <source>
        <strain evidence="2">LRV0_1</strain>
    </source>
</reference>
<evidence type="ECO:0000256" key="1">
    <source>
        <dbReference type="SAM" id="MobiDB-lite"/>
    </source>
</evidence>
<accession>A0ABR0B0Q4</accession>